<dbReference type="VEuPathDB" id="FungiDB:Z520_05906"/>
<gene>
    <name evidence="4" type="ORF">Z520_05906</name>
</gene>
<evidence type="ECO:0000313" key="5">
    <source>
        <dbReference type="Proteomes" id="UP000053411"/>
    </source>
</evidence>
<dbReference type="PRINTS" id="PR00081">
    <property type="entry name" value="GDHRDH"/>
</dbReference>
<dbReference type="CDD" id="cd05233">
    <property type="entry name" value="SDR_c"/>
    <property type="match status" value="1"/>
</dbReference>
<keyword evidence="5" id="KW-1185">Reference proteome</keyword>
<dbReference type="RefSeq" id="XP_016632728.1">
    <property type="nucleotide sequence ID" value="XM_016776409.1"/>
</dbReference>
<name>A0A0D2H9Q1_9EURO</name>
<evidence type="ECO:0008006" key="6">
    <source>
        <dbReference type="Google" id="ProtNLM"/>
    </source>
</evidence>
<dbReference type="InterPro" id="IPR020904">
    <property type="entry name" value="Sc_DH/Rdtase_CS"/>
</dbReference>
<comment type="similarity">
    <text evidence="1">Belongs to the short-chain dehydrogenases/reductases (SDR) family.</text>
</comment>
<keyword evidence="2" id="KW-0521">NADP</keyword>
<dbReference type="Gene3D" id="3.40.50.720">
    <property type="entry name" value="NAD(P)-binding Rossmann-like Domain"/>
    <property type="match status" value="1"/>
</dbReference>
<proteinExistence type="inferred from homology"/>
<accession>A0A0D2H9Q1</accession>
<protein>
    <recommendedName>
        <fullName evidence="6">Levodione reductase</fullName>
    </recommendedName>
</protein>
<evidence type="ECO:0000256" key="1">
    <source>
        <dbReference type="ARBA" id="ARBA00006484"/>
    </source>
</evidence>
<dbReference type="Pfam" id="PF13561">
    <property type="entry name" value="adh_short_C2"/>
    <property type="match status" value="1"/>
</dbReference>
<organism evidence="4 5">
    <name type="scientific">Fonsecaea multimorphosa CBS 102226</name>
    <dbReference type="NCBI Taxonomy" id="1442371"/>
    <lineage>
        <taxon>Eukaryota</taxon>
        <taxon>Fungi</taxon>
        <taxon>Dikarya</taxon>
        <taxon>Ascomycota</taxon>
        <taxon>Pezizomycotina</taxon>
        <taxon>Eurotiomycetes</taxon>
        <taxon>Chaetothyriomycetidae</taxon>
        <taxon>Chaetothyriales</taxon>
        <taxon>Herpotrichiellaceae</taxon>
        <taxon>Fonsecaea</taxon>
    </lineage>
</organism>
<reference evidence="4 5" key="1">
    <citation type="submission" date="2015-01" db="EMBL/GenBank/DDBJ databases">
        <title>The Genome Sequence of Fonsecaea multimorphosa CBS 102226.</title>
        <authorList>
            <consortium name="The Broad Institute Genomics Platform"/>
            <person name="Cuomo C."/>
            <person name="de Hoog S."/>
            <person name="Gorbushina A."/>
            <person name="Stielow B."/>
            <person name="Teixiera M."/>
            <person name="Abouelleil A."/>
            <person name="Chapman S.B."/>
            <person name="Priest M."/>
            <person name="Young S.K."/>
            <person name="Wortman J."/>
            <person name="Nusbaum C."/>
            <person name="Birren B."/>
        </authorList>
    </citation>
    <scope>NUCLEOTIDE SEQUENCE [LARGE SCALE GENOMIC DNA]</scope>
    <source>
        <strain evidence="4 5">CBS 102226</strain>
    </source>
</reference>
<sequence>MGSLKGKVIAITGAAGGIGSVTADLLASRGASLALADMDERALDDTAKAIRDKHKVGVMTTKLDVTDSKQVDDWITTTVKHFGKKLSGGVNLAGTVGKEIGLKAAHEVSDADFDLVMAINVRGVMACQRAQLNNIEDGGSIVNAASVAGKIGIPHLLAYGASKHAVIGLTRTAATENGHRNVRVNAVAPGSIDTKMLGIARDANIPGSEKALAPINRLGKPEEVAALIAFLLSDEATYTTGAVYTIDGGMTP</sequence>
<dbReference type="AlphaFoldDB" id="A0A0D2H9Q1"/>
<keyword evidence="3" id="KW-0560">Oxidoreductase</keyword>
<evidence type="ECO:0000256" key="3">
    <source>
        <dbReference type="ARBA" id="ARBA00023002"/>
    </source>
</evidence>
<dbReference type="PANTHER" id="PTHR24321">
    <property type="entry name" value="DEHYDROGENASES, SHORT CHAIN"/>
    <property type="match status" value="1"/>
</dbReference>
<dbReference type="Proteomes" id="UP000053411">
    <property type="component" value="Unassembled WGS sequence"/>
</dbReference>
<dbReference type="GeneID" id="27711652"/>
<dbReference type="PANTHER" id="PTHR24321:SF8">
    <property type="entry name" value="ESTRADIOL 17-BETA-DEHYDROGENASE 8-RELATED"/>
    <property type="match status" value="1"/>
</dbReference>
<dbReference type="GO" id="GO:0016491">
    <property type="term" value="F:oxidoreductase activity"/>
    <property type="evidence" value="ECO:0007669"/>
    <property type="project" value="UniProtKB-KW"/>
</dbReference>
<dbReference type="PROSITE" id="PS00061">
    <property type="entry name" value="ADH_SHORT"/>
    <property type="match status" value="1"/>
</dbReference>
<dbReference type="SUPFAM" id="SSF51735">
    <property type="entry name" value="NAD(P)-binding Rossmann-fold domains"/>
    <property type="match status" value="1"/>
</dbReference>
<dbReference type="OrthoDB" id="1669814at2759"/>
<evidence type="ECO:0000313" key="4">
    <source>
        <dbReference type="EMBL" id="KIX98605.1"/>
    </source>
</evidence>
<dbReference type="STRING" id="1442371.A0A0D2H9Q1"/>
<dbReference type="InterPro" id="IPR036291">
    <property type="entry name" value="NAD(P)-bd_dom_sf"/>
</dbReference>
<dbReference type="PRINTS" id="PR00080">
    <property type="entry name" value="SDRFAMILY"/>
</dbReference>
<dbReference type="FunFam" id="3.40.50.720:FF:000084">
    <property type="entry name" value="Short-chain dehydrogenase reductase"/>
    <property type="match status" value="1"/>
</dbReference>
<evidence type="ECO:0000256" key="2">
    <source>
        <dbReference type="ARBA" id="ARBA00022857"/>
    </source>
</evidence>
<dbReference type="EMBL" id="KN848071">
    <property type="protein sequence ID" value="KIX98605.1"/>
    <property type="molecule type" value="Genomic_DNA"/>
</dbReference>
<dbReference type="InterPro" id="IPR002347">
    <property type="entry name" value="SDR_fam"/>
</dbReference>